<comment type="caution">
    <text evidence="2">The sequence shown here is derived from an EMBL/GenBank/DDBJ whole genome shotgun (WGS) entry which is preliminary data.</text>
</comment>
<dbReference type="InterPro" id="IPR036894">
    <property type="entry name" value="YbaB-like_sf"/>
</dbReference>
<sequence>MQLSGEDIEQMMAEVRQSHAELEQAAAEVEALTSTVTSKDRVLSATVDAHGVLTDLRITGQSWRELAPKELCSRIVALVSQAQQDVQERGQALLSGLAPDGVDPAAGLPSADEMAAMMQGLVAQFGEAPRER</sequence>
<dbReference type="Gene3D" id="3.30.1310.10">
    <property type="entry name" value="Nucleoid-associated protein YbaB-like domain"/>
    <property type="match status" value="1"/>
</dbReference>
<dbReference type="EMBL" id="BAAAQT010000008">
    <property type="protein sequence ID" value="GAA2175273.1"/>
    <property type="molecule type" value="Genomic_DNA"/>
</dbReference>
<dbReference type="InterPro" id="IPR004401">
    <property type="entry name" value="YbaB/EbfC"/>
</dbReference>
<evidence type="ECO:0008006" key="4">
    <source>
        <dbReference type="Google" id="ProtNLM"/>
    </source>
</evidence>
<keyword evidence="3" id="KW-1185">Reference proteome</keyword>
<feature type="coiled-coil region" evidence="1">
    <location>
        <begin position="5"/>
        <end position="35"/>
    </location>
</feature>
<evidence type="ECO:0000313" key="2">
    <source>
        <dbReference type="EMBL" id="GAA2175273.1"/>
    </source>
</evidence>
<reference evidence="3" key="1">
    <citation type="journal article" date="2019" name="Int. J. Syst. Evol. Microbiol.">
        <title>The Global Catalogue of Microorganisms (GCM) 10K type strain sequencing project: providing services to taxonomists for standard genome sequencing and annotation.</title>
        <authorList>
            <consortium name="The Broad Institute Genomics Platform"/>
            <consortium name="The Broad Institute Genome Sequencing Center for Infectious Disease"/>
            <person name="Wu L."/>
            <person name="Ma J."/>
        </authorList>
    </citation>
    <scope>NUCLEOTIDE SEQUENCE [LARGE SCALE GENOMIC DNA]</scope>
    <source>
        <strain evidence="3">JCM 16026</strain>
    </source>
</reference>
<name>A0ABP5MP56_9MICO</name>
<dbReference type="SUPFAM" id="SSF82607">
    <property type="entry name" value="YbaB-like"/>
    <property type="match status" value="1"/>
</dbReference>
<dbReference type="Pfam" id="PF02575">
    <property type="entry name" value="YbaB_DNA_bd"/>
    <property type="match status" value="1"/>
</dbReference>
<gene>
    <name evidence="2" type="ORF">GCM10009846_24480</name>
</gene>
<organism evidence="2 3">
    <name type="scientific">Agrococcus versicolor</name>
    <dbReference type="NCBI Taxonomy" id="501482"/>
    <lineage>
        <taxon>Bacteria</taxon>
        <taxon>Bacillati</taxon>
        <taxon>Actinomycetota</taxon>
        <taxon>Actinomycetes</taxon>
        <taxon>Micrococcales</taxon>
        <taxon>Microbacteriaceae</taxon>
        <taxon>Agrococcus</taxon>
    </lineage>
</organism>
<accession>A0ABP5MP56</accession>
<protein>
    <recommendedName>
        <fullName evidence="4">YbaB/EbfC family DNA-binding protein</fullName>
    </recommendedName>
</protein>
<keyword evidence="1" id="KW-0175">Coiled coil</keyword>
<dbReference type="Proteomes" id="UP001501599">
    <property type="component" value="Unassembled WGS sequence"/>
</dbReference>
<proteinExistence type="predicted"/>
<evidence type="ECO:0000256" key="1">
    <source>
        <dbReference type="SAM" id="Coils"/>
    </source>
</evidence>
<evidence type="ECO:0000313" key="3">
    <source>
        <dbReference type="Proteomes" id="UP001501599"/>
    </source>
</evidence>